<sequence>MMKKKENVLFAIGTLALVVIFVASFIFTLKKLENPISKEEQNDVAVSGNKYDGNIDDNTKIVLKVKDGKGDEADEKVLYFKDIAGELNGNNTSEALQTYLQKENYYLRPTEDGSLVFVRKMYSPNKYYIGVTSKEGKEYLTIYKADKEGKLFIENEKTDIVNFSLDNIPNEDEKNLYRNIYAGEDGNGFATREDAVELLTSFNIK</sequence>
<dbReference type="Proteomes" id="UP000182135">
    <property type="component" value="Unassembled WGS sequence"/>
</dbReference>
<proteinExistence type="predicted"/>
<evidence type="ECO:0000313" key="5">
    <source>
        <dbReference type="Proteomes" id="UP000246114"/>
    </source>
</evidence>
<dbReference type="EMBL" id="QAMZ01000043">
    <property type="protein sequence ID" value="PWL52970.1"/>
    <property type="molecule type" value="Genomic_DNA"/>
</dbReference>
<feature type="transmembrane region" description="Helical" evidence="1">
    <location>
        <begin position="7"/>
        <end position="29"/>
    </location>
</feature>
<reference evidence="2 5" key="2">
    <citation type="submission" date="2018-03" db="EMBL/GenBank/DDBJ databases">
        <title>The uncultured portion of the human microbiome is neutrally assembled.</title>
        <authorList>
            <person name="Jeraldo P."/>
            <person name="Boardman L."/>
            <person name="White B.A."/>
            <person name="Nelson H."/>
            <person name="Goldenfeld N."/>
            <person name="Chia N."/>
        </authorList>
    </citation>
    <scope>NUCLEOTIDE SEQUENCE [LARGE SCALE GENOMIC DNA]</scope>
    <source>
        <strain evidence="2">CIM:MAG 903</strain>
    </source>
</reference>
<name>A0A1I2MWF9_9CLOT</name>
<organism evidence="3 4">
    <name type="scientific">Clostridium cadaveris</name>
    <dbReference type="NCBI Taxonomy" id="1529"/>
    <lineage>
        <taxon>Bacteria</taxon>
        <taxon>Bacillati</taxon>
        <taxon>Bacillota</taxon>
        <taxon>Clostridia</taxon>
        <taxon>Eubacteriales</taxon>
        <taxon>Clostridiaceae</taxon>
        <taxon>Clostridium</taxon>
    </lineage>
</organism>
<evidence type="ECO:0000313" key="3">
    <source>
        <dbReference type="EMBL" id="SFF93676.1"/>
    </source>
</evidence>
<dbReference type="OrthoDB" id="2082016at2"/>
<gene>
    <name evidence="2" type="ORF">DBY38_08835</name>
    <name evidence="3" type="ORF">SAMN04487885_11642</name>
</gene>
<dbReference type="Proteomes" id="UP000246114">
    <property type="component" value="Unassembled WGS sequence"/>
</dbReference>
<keyword evidence="4" id="KW-1185">Reference proteome</keyword>
<keyword evidence="1" id="KW-1133">Transmembrane helix</keyword>
<evidence type="ECO:0000313" key="2">
    <source>
        <dbReference type="EMBL" id="PWL52970.1"/>
    </source>
</evidence>
<dbReference type="STRING" id="1529.SAMN04487885_11642"/>
<reference evidence="3 4" key="1">
    <citation type="submission" date="2016-10" db="EMBL/GenBank/DDBJ databases">
        <authorList>
            <person name="de Groot N.N."/>
        </authorList>
    </citation>
    <scope>NUCLEOTIDE SEQUENCE [LARGE SCALE GENOMIC DNA]</scope>
    <source>
        <strain evidence="3 4">NLAE-zl-G419</strain>
    </source>
</reference>
<evidence type="ECO:0000256" key="1">
    <source>
        <dbReference type="SAM" id="Phobius"/>
    </source>
</evidence>
<dbReference type="EMBL" id="FOOE01000016">
    <property type="protein sequence ID" value="SFF93676.1"/>
    <property type="molecule type" value="Genomic_DNA"/>
</dbReference>
<dbReference type="RefSeq" id="WP_027638013.1">
    <property type="nucleotide sequence ID" value="NZ_CABMJC010000025.1"/>
</dbReference>
<keyword evidence="1" id="KW-0812">Transmembrane</keyword>
<protein>
    <submittedName>
        <fullName evidence="3">Uncharacterized protein</fullName>
    </submittedName>
</protein>
<keyword evidence="1" id="KW-0472">Membrane</keyword>
<dbReference type="AlphaFoldDB" id="A0A1I2MWF9"/>
<evidence type="ECO:0000313" key="4">
    <source>
        <dbReference type="Proteomes" id="UP000182135"/>
    </source>
</evidence>
<accession>A0A1I2MWF9</accession>